<dbReference type="Proteomes" id="UP001162992">
    <property type="component" value="Chromosome 5"/>
</dbReference>
<proteinExistence type="predicted"/>
<name>A0ACC2DSG8_DIPCM</name>
<comment type="caution">
    <text evidence="1">The sequence shown here is derived from an EMBL/GenBank/DDBJ whole genome shotgun (WGS) entry which is preliminary data.</text>
</comment>
<evidence type="ECO:0000313" key="1">
    <source>
        <dbReference type="EMBL" id="KAJ7557151.1"/>
    </source>
</evidence>
<reference evidence="2" key="1">
    <citation type="journal article" date="2024" name="Proc. Natl. Acad. Sci. U.S.A.">
        <title>Extraordinary preservation of gene collinearity over three hundred million years revealed in homosporous lycophytes.</title>
        <authorList>
            <person name="Li C."/>
            <person name="Wickell D."/>
            <person name="Kuo L.Y."/>
            <person name="Chen X."/>
            <person name="Nie B."/>
            <person name="Liao X."/>
            <person name="Peng D."/>
            <person name="Ji J."/>
            <person name="Jenkins J."/>
            <person name="Williams M."/>
            <person name="Shu S."/>
            <person name="Plott C."/>
            <person name="Barry K."/>
            <person name="Rajasekar S."/>
            <person name="Grimwood J."/>
            <person name="Han X."/>
            <person name="Sun S."/>
            <person name="Hou Z."/>
            <person name="He W."/>
            <person name="Dai G."/>
            <person name="Sun C."/>
            <person name="Schmutz J."/>
            <person name="Leebens-Mack J.H."/>
            <person name="Li F.W."/>
            <person name="Wang L."/>
        </authorList>
    </citation>
    <scope>NUCLEOTIDE SEQUENCE [LARGE SCALE GENOMIC DNA]</scope>
    <source>
        <strain evidence="2">cv. PW_Plant_1</strain>
    </source>
</reference>
<keyword evidence="2" id="KW-1185">Reference proteome</keyword>
<organism evidence="1 2">
    <name type="scientific">Diphasiastrum complanatum</name>
    <name type="common">Issler's clubmoss</name>
    <name type="synonym">Lycopodium complanatum</name>
    <dbReference type="NCBI Taxonomy" id="34168"/>
    <lineage>
        <taxon>Eukaryota</taxon>
        <taxon>Viridiplantae</taxon>
        <taxon>Streptophyta</taxon>
        <taxon>Embryophyta</taxon>
        <taxon>Tracheophyta</taxon>
        <taxon>Lycopodiopsida</taxon>
        <taxon>Lycopodiales</taxon>
        <taxon>Lycopodiaceae</taxon>
        <taxon>Lycopodioideae</taxon>
        <taxon>Diphasiastrum</taxon>
    </lineage>
</organism>
<protein>
    <submittedName>
        <fullName evidence="1">Uncharacterized protein</fullName>
    </submittedName>
</protein>
<evidence type="ECO:0000313" key="2">
    <source>
        <dbReference type="Proteomes" id="UP001162992"/>
    </source>
</evidence>
<accession>A0ACC2DSG8</accession>
<dbReference type="EMBL" id="CM055096">
    <property type="protein sequence ID" value="KAJ7557151.1"/>
    <property type="molecule type" value="Genomic_DNA"/>
</dbReference>
<sequence>MGPGIKPPQERGVDDVVSDRYVKPLQDRPSLEEETLDEKQIPTIDLAAIEGGRRDRIVAEIAHACEDWGFFHIINHGVPLELIDKLKENANKFFRLPYEEKKLYAVEPGKRTIGYGAGNRTDVSEVDVLDWRESMSHKCRPLAERYNAEWPTNPEGCSETISEYADRLREVAVKLLEVISESLGLPSSFLEEFCGGEKATQLVMMNFYPSCPSPTMTLGFNSHSDIGTITLLLQDEVGGLQIRKDGCWLKVSPVPGAFTVNLGDQTQVITNGKYKSVEHRVVVNASKPRLSVATFYNPSPETTIRPAELFVNREHPAAYRSYSFGDYLAFCYAKGPSSKDHLQYVAINN</sequence>
<gene>
    <name evidence="1" type="ORF">O6H91_05G113800</name>
</gene>